<dbReference type="PANTHER" id="PTHR11138">
    <property type="entry name" value="METHIONYL-TRNA FORMYLTRANSFERASE"/>
    <property type="match status" value="1"/>
</dbReference>
<dbReference type="InterPro" id="IPR002376">
    <property type="entry name" value="Formyl_transf_N"/>
</dbReference>
<evidence type="ECO:0000259" key="1">
    <source>
        <dbReference type="Pfam" id="PF00551"/>
    </source>
</evidence>
<dbReference type="EMBL" id="JBHSCR010000001">
    <property type="protein sequence ID" value="MFC4346536.1"/>
    <property type="molecule type" value="Genomic_DNA"/>
</dbReference>
<keyword evidence="3" id="KW-1185">Reference proteome</keyword>
<gene>
    <name evidence="2" type="ORF">ACFO5Q_01590</name>
</gene>
<dbReference type="SUPFAM" id="SSF53328">
    <property type="entry name" value="Formyltransferase"/>
    <property type="match status" value="1"/>
</dbReference>
<organism evidence="2 3">
    <name type="scientific">Kordiimonas lipolytica</name>
    <dbReference type="NCBI Taxonomy" id="1662421"/>
    <lineage>
        <taxon>Bacteria</taxon>
        <taxon>Pseudomonadati</taxon>
        <taxon>Pseudomonadota</taxon>
        <taxon>Alphaproteobacteria</taxon>
        <taxon>Kordiimonadales</taxon>
        <taxon>Kordiimonadaceae</taxon>
        <taxon>Kordiimonas</taxon>
    </lineage>
</organism>
<dbReference type="Proteomes" id="UP001595776">
    <property type="component" value="Unassembled WGS sequence"/>
</dbReference>
<comment type="caution">
    <text evidence="2">The sequence shown here is derived from an EMBL/GenBank/DDBJ whole genome shotgun (WGS) entry which is preliminary data.</text>
</comment>
<evidence type="ECO:0000313" key="3">
    <source>
        <dbReference type="Proteomes" id="UP001595776"/>
    </source>
</evidence>
<dbReference type="RefSeq" id="WP_197421195.1">
    <property type="nucleotide sequence ID" value="NZ_JBHSCR010000001.1"/>
</dbReference>
<dbReference type="Pfam" id="PF00551">
    <property type="entry name" value="Formyl_trans_N"/>
    <property type="match status" value="1"/>
</dbReference>
<accession>A0ABV8U5R9</accession>
<protein>
    <submittedName>
        <fullName evidence="2">Formyltransferase family protein</fullName>
    </submittedName>
</protein>
<sequence length="272" mass="30802">MKLAYFGNDMFSSCFDVFVERGHQICAVYVNPIEGIAANMLAKATRLGLTVRTGLPLPEEMKALVDEGVTLFFSAEYQHKIPTPSGLRYGVNLHTSLLPEGRGATPLPYFTHGQHQHSGLTLHKLTPQFDCGDIIINTAVGVEEHDTLNSLMVKMHLQAPELVEQFLRDIDFYYTNAQPQMGGSYWPVPDITERLLDPDLTTVELQQRIKRFGHFGLFLKFEDRFWRVIHAEAVPYDAEKSPGELLFEHSEMLAISNRDGFICIPKYCLVEL</sequence>
<dbReference type="Gene3D" id="3.40.50.12230">
    <property type="match status" value="1"/>
</dbReference>
<reference evidence="3" key="1">
    <citation type="journal article" date="2019" name="Int. J. Syst. Evol. Microbiol.">
        <title>The Global Catalogue of Microorganisms (GCM) 10K type strain sequencing project: providing services to taxonomists for standard genome sequencing and annotation.</title>
        <authorList>
            <consortium name="The Broad Institute Genomics Platform"/>
            <consortium name="The Broad Institute Genome Sequencing Center for Infectious Disease"/>
            <person name="Wu L."/>
            <person name="Ma J."/>
        </authorList>
    </citation>
    <scope>NUCLEOTIDE SEQUENCE [LARGE SCALE GENOMIC DNA]</scope>
    <source>
        <strain evidence="3">CGMCC 1.15304</strain>
    </source>
</reference>
<dbReference type="PANTHER" id="PTHR11138:SF5">
    <property type="entry name" value="METHIONYL-TRNA FORMYLTRANSFERASE, MITOCHONDRIAL"/>
    <property type="match status" value="1"/>
</dbReference>
<name>A0ABV8U5R9_9PROT</name>
<feature type="domain" description="Formyl transferase N-terminal" evidence="1">
    <location>
        <begin position="91"/>
        <end position="162"/>
    </location>
</feature>
<proteinExistence type="predicted"/>
<dbReference type="InterPro" id="IPR036477">
    <property type="entry name" value="Formyl_transf_N_sf"/>
</dbReference>
<evidence type="ECO:0000313" key="2">
    <source>
        <dbReference type="EMBL" id="MFC4346536.1"/>
    </source>
</evidence>